<reference evidence="1" key="1">
    <citation type="journal article" date="2011" name="PLoS Genet.">
        <title>Parallel evolution of a type IV secretion system in radiating lineages of the host-restricted bacterial pathogen Bartonella.</title>
        <authorList>
            <person name="Engel P."/>
            <person name="Salzburger W."/>
            <person name="Liesch M."/>
            <person name="Chang C.C."/>
            <person name="Maruyama S."/>
            <person name="Lanz C."/>
            <person name="Calteau A."/>
            <person name="Lajus A."/>
            <person name="Medigue C."/>
            <person name="Schuster S.C."/>
            <person name="Dehio C."/>
        </authorList>
    </citation>
    <scope>NUCLEOTIDE SEQUENCE</scope>
    <source>
        <strain evidence="1">R1</strain>
    </source>
</reference>
<evidence type="ECO:0000313" key="1">
    <source>
        <dbReference type="EMBL" id="CBI82962.1"/>
    </source>
</evidence>
<protein>
    <submittedName>
        <fullName evidence="1">Uncharacterized protein</fullName>
    </submittedName>
</protein>
<proteinExistence type="predicted"/>
<dbReference type="AlphaFoldDB" id="E6Z1H4"/>
<accession>E6Z1H4</accession>
<dbReference type="EMBL" id="FN645524">
    <property type="protein sequence ID" value="CBI82962.1"/>
    <property type="molecule type" value="Genomic_DNA"/>
</dbReference>
<gene>
    <name evidence="1" type="ORF">BARSC_190235</name>
</gene>
<name>E6Z1H4_BARSR</name>
<organism evidence="1">
    <name type="scientific">Bartonella schoenbuchensis (strain DSM 13525 / NCTC 13165 / R1)</name>
    <dbReference type="NCBI Taxonomy" id="687861"/>
    <lineage>
        <taxon>Bacteria</taxon>
        <taxon>Pseudomonadati</taxon>
        <taxon>Pseudomonadota</taxon>
        <taxon>Alphaproteobacteria</taxon>
        <taxon>Hyphomicrobiales</taxon>
        <taxon>Bartonellaceae</taxon>
        <taxon>Bartonella</taxon>
    </lineage>
</organism>
<sequence>MSLKSGFTFKIVEHPLRLQKNFISPLNRHAPHVISTLANRFKPHTPVFLKTDFTFKIG</sequence>